<reference evidence="2 3" key="1">
    <citation type="submission" date="2019-06" db="EMBL/GenBank/DDBJ databases">
        <title>Sequencing the genomes of 1000 actinobacteria strains.</title>
        <authorList>
            <person name="Klenk H.-P."/>
        </authorList>
    </citation>
    <scope>NUCLEOTIDE SEQUENCE [LARGE SCALE GENOMIC DNA]</scope>
    <source>
        <strain evidence="2 3">DSM 26477</strain>
    </source>
</reference>
<dbReference type="InterPro" id="IPR009339">
    <property type="entry name" value="DUF998"/>
</dbReference>
<dbReference type="OrthoDB" id="3225559at2"/>
<feature type="transmembrane region" description="Helical" evidence="1">
    <location>
        <begin position="126"/>
        <end position="149"/>
    </location>
</feature>
<accession>A0A542YEP4</accession>
<dbReference type="AlphaFoldDB" id="A0A542YEP4"/>
<keyword evidence="3" id="KW-1185">Reference proteome</keyword>
<evidence type="ECO:0000313" key="2">
    <source>
        <dbReference type="EMBL" id="TQL46530.1"/>
    </source>
</evidence>
<keyword evidence="1" id="KW-1133">Transmembrane helix</keyword>
<feature type="transmembrane region" description="Helical" evidence="1">
    <location>
        <begin position="243"/>
        <end position="265"/>
    </location>
</feature>
<feature type="transmembrane region" description="Helical" evidence="1">
    <location>
        <begin position="299"/>
        <end position="319"/>
    </location>
</feature>
<feature type="transmembrane region" description="Helical" evidence="1">
    <location>
        <begin position="325"/>
        <end position="344"/>
    </location>
</feature>
<comment type="caution">
    <text evidence="2">The sequence shown here is derived from an EMBL/GenBank/DDBJ whole genome shotgun (WGS) entry which is preliminary data.</text>
</comment>
<evidence type="ECO:0000256" key="1">
    <source>
        <dbReference type="SAM" id="Phobius"/>
    </source>
</evidence>
<feature type="transmembrane region" description="Helical" evidence="1">
    <location>
        <begin position="51"/>
        <end position="77"/>
    </location>
</feature>
<keyword evidence="1" id="KW-0472">Membrane</keyword>
<sequence length="374" mass="39979">MAQSLRHPAPRSAISAESRALTSAIAAFVGGFVVALIAVGVRGADAPLFGAFSIGLITALSASGIAVVVFVVGYVLSMRSPVNSWRRSVWLPRFVLDVTGLSFTHAAIAFMAALAMFSLLQRAFEGLAFDAITSALTCGVVTALTAYVTFLSASAVSTYSLSQLLAVFVVSGSLTSMLTADEPHWWQSNFSALGVSTGFSGYAFNATVLIAGLVVITLADYVTTDLEELARRREQHVRWRSEMVRWLLVTIGVALIGVALVPVNLSEPVHNIFATGLVVVFFALMVGIRWFAPVMQPTFLVVTSIFIAVIGTATVLFWPVGYYNLTGFELVVSAVVFAWLIIFVRNIAAALHEATTPDALSTASRPEFRATTQL</sequence>
<proteinExistence type="predicted"/>
<feature type="transmembrane region" description="Helical" evidence="1">
    <location>
        <begin position="161"/>
        <end position="179"/>
    </location>
</feature>
<feature type="transmembrane region" description="Helical" evidence="1">
    <location>
        <begin position="20"/>
        <end position="39"/>
    </location>
</feature>
<feature type="transmembrane region" description="Helical" evidence="1">
    <location>
        <begin position="271"/>
        <end position="292"/>
    </location>
</feature>
<evidence type="ECO:0000313" key="3">
    <source>
        <dbReference type="Proteomes" id="UP000317998"/>
    </source>
</evidence>
<protein>
    <submittedName>
        <fullName evidence="2">Uncharacterized protein DUF998</fullName>
    </submittedName>
</protein>
<dbReference type="Pfam" id="PF06197">
    <property type="entry name" value="DUF998"/>
    <property type="match status" value="1"/>
</dbReference>
<dbReference type="RefSeq" id="WP_141881191.1">
    <property type="nucleotide sequence ID" value="NZ_VFOM01000002.1"/>
</dbReference>
<keyword evidence="1" id="KW-0812">Transmembrane</keyword>
<organism evidence="2 3">
    <name type="scientific">Homoserinimonas aerilata</name>
    <dbReference type="NCBI Taxonomy" id="1162970"/>
    <lineage>
        <taxon>Bacteria</taxon>
        <taxon>Bacillati</taxon>
        <taxon>Actinomycetota</taxon>
        <taxon>Actinomycetes</taxon>
        <taxon>Micrococcales</taxon>
        <taxon>Microbacteriaceae</taxon>
        <taxon>Homoserinimonas</taxon>
    </lineage>
</organism>
<dbReference type="EMBL" id="VFOM01000002">
    <property type="protein sequence ID" value="TQL46530.1"/>
    <property type="molecule type" value="Genomic_DNA"/>
</dbReference>
<feature type="transmembrane region" description="Helical" evidence="1">
    <location>
        <begin position="199"/>
        <end position="222"/>
    </location>
</feature>
<gene>
    <name evidence="2" type="ORF">FB562_2052</name>
</gene>
<name>A0A542YEP4_9MICO</name>
<dbReference type="Proteomes" id="UP000317998">
    <property type="component" value="Unassembled WGS sequence"/>
</dbReference>
<feature type="transmembrane region" description="Helical" evidence="1">
    <location>
        <begin position="98"/>
        <end position="120"/>
    </location>
</feature>